<evidence type="ECO:0000256" key="3">
    <source>
        <dbReference type="ARBA" id="ARBA00022884"/>
    </source>
</evidence>
<organism evidence="11">
    <name type="scientific">Oedocladium carolinianum</name>
    <dbReference type="NCBI Taxonomy" id="55992"/>
    <lineage>
        <taxon>Eukaryota</taxon>
        <taxon>Viridiplantae</taxon>
        <taxon>Chlorophyta</taxon>
        <taxon>core chlorophytes</taxon>
        <taxon>Chlorophyceae</taxon>
        <taxon>OCC clade</taxon>
        <taxon>Oedogoniales</taxon>
        <taxon>Oedogoniaceae</taxon>
        <taxon>Oedocladium</taxon>
    </lineage>
</organism>
<gene>
    <name evidence="7 11" type="primary">rps4</name>
</gene>
<evidence type="ECO:0000256" key="2">
    <source>
        <dbReference type="ARBA" id="ARBA00022730"/>
    </source>
</evidence>
<dbReference type="Pfam" id="PF00163">
    <property type="entry name" value="Ribosomal_S4"/>
    <property type="match status" value="1"/>
</dbReference>
<evidence type="ECO:0000313" key="11">
    <source>
        <dbReference type="EMBL" id="AOT84334.1"/>
    </source>
</evidence>
<dbReference type="InterPro" id="IPR005709">
    <property type="entry name" value="Ribosomal_uS4_bac-type"/>
</dbReference>
<evidence type="ECO:0000256" key="5">
    <source>
        <dbReference type="ARBA" id="ARBA00023274"/>
    </source>
</evidence>
<dbReference type="NCBIfam" id="NF003717">
    <property type="entry name" value="PRK05327.1"/>
    <property type="match status" value="1"/>
</dbReference>
<keyword evidence="11" id="KW-0934">Plastid</keyword>
<dbReference type="GeneID" id="29991651"/>
<evidence type="ECO:0000259" key="9">
    <source>
        <dbReference type="SMART" id="SM00363"/>
    </source>
</evidence>
<dbReference type="InterPro" id="IPR018079">
    <property type="entry name" value="Ribosomal_uS4_CS"/>
</dbReference>
<dbReference type="InterPro" id="IPR002942">
    <property type="entry name" value="S4_RNA-bd"/>
</dbReference>
<geneLocation type="chloroplast" evidence="11"/>
<reference evidence="11" key="1">
    <citation type="submission" date="2016-07" db="EMBL/GenBank/DDBJ databases">
        <title>Proliferation of group II introns in the chloroplast genome of the green alga Oedocladium carolinianum (Chlorophyceae).</title>
        <authorList>
            <person name="Brouard J.-S."/>
            <person name="Turmel M."/>
            <person name="Otis C."/>
            <person name="Lemieux C."/>
        </authorList>
    </citation>
    <scope>NUCLEOTIDE SEQUENCE</scope>
</reference>
<evidence type="ECO:0000256" key="6">
    <source>
        <dbReference type="ARBA" id="ARBA00035158"/>
    </source>
</evidence>
<dbReference type="PROSITE" id="PS00632">
    <property type="entry name" value="RIBOSOMAL_S4"/>
    <property type="match status" value="1"/>
</dbReference>
<dbReference type="Pfam" id="PF01479">
    <property type="entry name" value="S4"/>
    <property type="match status" value="1"/>
</dbReference>
<dbReference type="GO" id="GO:0009507">
    <property type="term" value="C:chloroplast"/>
    <property type="evidence" value="ECO:0007669"/>
    <property type="project" value="UniProtKB-SubCell"/>
</dbReference>
<feature type="domain" description="RNA-binding S4" evidence="9">
    <location>
        <begin position="111"/>
        <end position="171"/>
    </location>
</feature>
<dbReference type="GO" id="GO:0019843">
    <property type="term" value="F:rRNA binding"/>
    <property type="evidence" value="ECO:0007669"/>
    <property type="project" value="UniProtKB-UniRule"/>
</dbReference>
<evidence type="ECO:0000256" key="4">
    <source>
        <dbReference type="ARBA" id="ARBA00022980"/>
    </source>
</evidence>
<keyword evidence="11" id="KW-0150">Chloroplast</keyword>
<dbReference type="Gene3D" id="1.10.1050.10">
    <property type="entry name" value="Ribosomal Protein S4 Delta 41, Chain A, domain 1"/>
    <property type="match status" value="1"/>
</dbReference>
<dbReference type="FunFam" id="3.10.290.10:FF:000001">
    <property type="entry name" value="30S ribosomal protein S4"/>
    <property type="match status" value="1"/>
</dbReference>
<dbReference type="PANTHER" id="PTHR11831">
    <property type="entry name" value="30S 40S RIBOSOMAL PROTEIN"/>
    <property type="match status" value="1"/>
</dbReference>
<dbReference type="PANTHER" id="PTHR11831:SF4">
    <property type="entry name" value="SMALL RIBOSOMAL SUBUNIT PROTEIN US4M"/>
    <property type="match status" value="1"/>
</dbReference>
<name>A0A1D8GXA1_9CHLO</name>
<feature type="domain" description="Small ribosomal subunit protein uS4 N-terminal" evidence="10">
    <location>
        <begin position="3"/>
        <end position="110"/>
    </location>
</feature>
<evidence type="ECO:0000256" key="7">
    <source>
        <dbReference type="HAMAP-Rule" id="MF_01306"/>
    </source>
</evidence>
<dbReference type="GO" id="GO:0003735">
    <property type="term" value="F:structural constituent of ribosome"/>
    <property type="evidence" value="ECO:0007669"/>
    <property type="project" value="InterPro"/>
</dbReference>
<dbReference type="PROSITE" id="PS50889">
    <property type="entry name" value="S4"/>
    <property type="match status" value="1"/>
</dbReference>
<comment type="function">
    <text evidence="7">With S5 and S12 plays an important role in translational accuracy.</text>
</comment>
<comment type="subunit">
    <text evidence="7">Part of the 30S ribosomal subunit. Contacts protein S5. The interaction surface between S4 and S5 is involved in control of translational fidelity.</text>
</comment>
<dbReference type="CDD" id="cd00165">
    <property type="entry name" value="S4"/>
    <property type="match status" value="1"/>
</dbReference>
<dbReference type="EMBL" id="KX507373">
    <property type="protein sequence ID" value="AOT84334.1"/>
    <property type="molecule type" value="Genomic_DNA"/>
</dbReference>
<protein>
    <recommendedName>
        <fullName evidence="6 7">Small ribosomal subunit protein uS4c</fullName>
    </recommendedName>
</protein>
<keyword evidence="3 7" id="KW-0694">RNA-binding</keyword>
<proteinExistence type="inferred from homology"/>
<keyword evidence="5 7" id="KW-0687">Ribonucleoprotein</keyword>
<evidence type="ECO:0000256" key="8">
    <source>
        <dbReference type="RuleBase" id="RU003699"/>
    </source>
</evidence>
<dbReference type="SMART" id="SM01390">
    <property type="entry name" value="Ribosomal_S4"/>
    <property type="match status" value="1"/>
</dbReference>
<dbReference type="HAMAP" id="MF_01306_B">
    <property type="entry name" value="Ribosomal_uS4_B"/>
    <property type="match status" value="1"/>
</dbReference>
<keyword evidence="4 7" id="KW-0689">Ribosomal protein</keyword>
<evidence type="ECO:0000259" key="10">
    <source>
        <dbReference type="SMART" id="SM01390"/>
    </source>
</evidence>
<accession>A0A1D8GXA1</accession>
<dbReference type="InterPro" id="IPR001912">
    <property type="entry name" value="Ribosomal_uS4_N"/>
</dbReference>
<keyword evidence="2 7" id="KW-0699">rRNA-binding</keyword>
<sequence>MSRYLGPRLRIVRRLGYLIGLTRKKPSTRLLNPDARRGVRKVLPPGQHGRSKSFKKKPYESNEYDFLIRLKLKQRIRYHYGITEKQLVNYVRQARKIKGSTGRVLLRLLEMRLDNTVFRLHMAPTIRAARQLITHGHIYVNNKKVSIPSYSCKPKDIITPAPKTRSIQLLNNFLTELDLEKSRFKNLLKILKFGKKGLLNNTKILKNNKELSNQKNCKPNTILSLRIQRAGALEGQGVGFLGRNVVIVQPLFGNIKNYLGKSINICIYLKRDNIFYGYPTKPFNIKMRYSKLINSIDAIQYFGRKKMQQNIQNKVAGNFLQSNELAKRYNVDTRIKNLNKSSAAIILMGGANILRNKLSKKNQNFRQNDNLLVRIEAASCGKTPKYVLNRKRQLSPFLLNKTRDTNPILFREKYLYSRKNRRFIGIHHIFYVKMILKSVEQNPTTINNFISLQQKERIEKNLLTPIDIKYNNIDNLFYSKLNKINQNSSKIEKEGNADWIFSKNNNNSTLLHHIGSENSMKLRKYYLSKFQTDNLFRETKLAFLSWCIRKEKLEMNIVKSKLQTASSSLNFNKKVLYMKQKLFKNLLSQTAIQKNLNINYFWKAVYLFSKSSFKQMDSSRLDIIFNTSFKKNFLQKFCEMLLDQQTYFSNKNNLFPIKTFLFFSKTFSLITEWKEKTLINNSLFQKLLNDIKESMSLIILLQKSILSLVKNKKQYSSFSIKSNFILEYYKNQEFQIIKNFKTKIKNQINIQKFETLASRFARKSPLKELVTKINQFRKSIELNSIKQELHFYQSLLCNKKIFNSNMLCKIDILNNFNNYLNNQHFLNNFFIYRNSFINRKNLMKKQLFKYRFELQLFINFFKKTNIFSNFSGSYKLKLFKEIENKIIVNLLQKQILQQFSLLKSQFSLKRFVLINFLNKFKNFNLISYDQKQQMLFQIDYYLSQNKSTKYTNLLSKIIKNNDGEESLGAKRLFKDPYFLNKIKNYIFNEKCIGKLFSHQLESIKKIQEITNLGLIFNVNKTQLVNFTKNRVNILSKLINFEKNNLVTQTISNNLKKKIINENFVNIKKNIYLTKLRYFLNSKDFSLSYNSQQILQKIKQQVIQQKIKQKTEFLSIFKKYENHFIKNLPIVNMDKNGIFLTNFISQLFDLKEMQFFHKLDKTGINLCLFYPIYEMNKKIIKQKIIQMTASWSNYIIIFNKVRSLYHDNDITKNEYYILQNQTKQFIIKQLILNKNKLLIGSNDYLKLGQNNINYFINKIKNNLSASLLNDLEVLKYSFSQTHQKYYQLINILLNKQQLFFNQSIKNSLYLTRLKKMNIFDNLQSQVNIKTKKFQNLYNNILKYKKVSLNKLAFKGMSQKLSSNVFIRLSTNITKWVHNISISKLKKGVDFLQKQQLITKPKAKLLISIILKFKQDTNKLTTNRVDSLLLLKVNNIYQQKRVQSFINLLIILNSSINYIKLNNLFNYPINRNVQNQLNKKLYFQQYNQTVSNQKINKIIDKFLFYFNNKLEILKSFKIFDSSKSIKFKKLITTMTNEITQINNLNNSMDQTSYKTTKFVNQIITFCNRFIYYYLKYSKKINKHFLLNDRTQQDSKDKNYLKNELLTKLYSKLSVLKQQNLLNVPKYHNLLDQLKKQPLTKQLILNLSNEINLLKLEQLIEYKFIDSNLIFYSKVQFFKFLTNFIILKERYEIKQNSALFHQKFINKIRNQLNQNFQNEFQSILYLSKFNKFKQNGILTNQQKDQIEDQLTHIINIMKNFSKRSIKLQERLKYGFINYRKYETITQNLIKNLQLKIQKIINSSLLQQITLKEGAKRLSIKNVSKSFHSFINFKNLRLNTYIEKVNLLQEICWQKLQKLMYTYMKKISPSKDIILDTHNLEYDYLLSNYFKKEFQFTQILNIFKQIEKNSNSLKDLTNQTKTKIISQTRKFYGNLTKNKIITKRYTIDTKIQNIKTKNKKNTLQTFKIVMIKQFLSKVKNIIYHNFNQNRSILVKISNKKFQLIEHLCIELERIKKNKINLNLFNLNSSESFSSPLKDFLLDNYFKKLQVSLNLSTLNNLSSKKYAFKIYNNLASRYYSELNPKLLSISPEFTLFNFKINKISRSLQKAYKSKILLNIQNKNDKIFNLIRIQKLKSYGLLSLKNQKLETNKQIHEIFNKLENIFINSNYLNSTLIVKYLKLESNLLKKSEASEELKKYINNHLMIISNKLNSFKTKSFKVASRKQIKNFVLKTLVSTFFKGVSPNLGSLNSLIKNNLISPKFYKQIKKLFYRKKLIAKLQHSLSKFKRNSFNDIYEFKVIFPKIILVLDKFNDLKLLNLISNNQYKFIQTQIQQILKYEQFISRLIILKKQGILTDLQYNQILLKIQQKIVQQVREQKIVQKFKQYIEYLHETKINNQSSKNQKDQLESLTSKFKKIISLNQGRWALVAIKEFYQQNLLTNLQYNELRQKIEKNIRKKIQIAQLFRTSRYTSQLKFSNKFIQWGYIRRKNQKNSKILTSLPNIWTKNILKELRKQSIISNNTYSQIEKQIFENDYSKTKKSTINNIFIQSSKNLSAQKLNSSKTKTKKDLKLLKMSIDSLLNYKKQIVSWLSMVETVPMDSDQLLDLSYLTTLKINQNISQTEYNKFKIFNQLTTSRLFRLKTLKKGQSLNNMQYEKIYQKIIKSYLMIKFQYIQRLLRNKQSILQEIYYSNNEKSSIDKTIKKHLNKIKASKKLLKTSNSLYSLLQEVLSQLPISATNKTQSTYRQRIIYNRLYAKLRSDDTLIKKWKQILTKILKKQLTPPLDIPPHLELKRIQISILPTNVMKKSKKNIIIPIGTVMNLPSRKTVGISVLERLIVEYYSRN</sequence>
<dbReference type="InterPro" id="IPR036986">
    <property type="entry name" value="S4_RNA-bd_sf"/>
</dbReference>
<dbReference type="Gene3D" id="3.10.290.10">
    <property type="entry name" value="RNA-binding S4 domain"/>
    <property type="match status" value="1"/>
</dbReference>
<comment type="similarity">
    <text evidence="1 7 8">Belongs to the universal ribosomal protein uS4 family.</text>
</comment>
<dbReference type="GO" id="GO:0042274">
    <property type="term" value="P:ribosomal small subunit biogenesis"/>
    <property type="evidence" value="ECO:0007669"/>
    <property type="project" value="TreeGrafter"/>
</dbReference>
<evidence type="ECO:0000256" key="1">
    <source>
        <dbReference type="ARBA" id="ARBA00007465"/>
    </source>
</evidence>
<comment type="function">
    <text evidence="7">One of the primary rRNA binding proteins, it binds directly to 16S rRNA where it nucleates assembly of the body of the 30S subunit.</text>
</comment>
<dbReference type="SMART" id="SM00363">
    <property type="entry name" value="S4"/>
    <property type="match status" value="1"/>
</dbReference>
<dbReference type="GO" id="GO:0015935">
    <property type="term" value="C:small ribosomal subunit"/>
    <property type="evidence" value="ECO:0007669"/>
    <property type="project" value="InterPro"/>
</dbReference>
<comment type="subcellular location">
    <subcellularLocation>
        <location evidence="7">Plastid</location>
        <location evidence="7">Chloroplast</location>
    </subcellularLocation>
</comment>
<dbReference type="GO" id="GO:0006412">
    <property type="term" value="P:translation"/>
    <property type="evidence" value="ECO:0007669"/>
    <property type="project" value="UniProtKB-UniRule"/>
</dbReference>
<dbReference type="SUPFAM" id="SSF55174">
    <property type="entry name" value="Alpha-L RNA-binding motif"/>
    <property type="match status" value="1"/>
</dbReference>
<dbReference type="InterPro" id="IPR022801">
    <property type="entry name" value="Ribosomal_uS4"/>
</dbReference>
<dbReference type="RefSeq" id="YP_009310781.1">
    <property type="nucleotide sequence ID" value="NC_031510.1"/>
</dbReference>